<proteinExistence type="predicted"/>
<accession>A0A0F9GU57</accession>
<feature type="non-terminal residue" evidence="1">
    <location>
        <position position="50"/>
    </location>
</feature>
<name>A0A0F9GU57_9ZZZZ</name>
<sequence>MTQQEDPGLKYRLQELFSNLRQGTLRLGKLFLKSDGLHIGENRLVAKKDG</sequence>
<dbReference type="EMBL" id="LAZR01027129">
    <property type="protein sequence ID" value="KKL66677.1"/>
    <property type="molecule type" value="Genomic_DNA"/>
</dbReference>
<comment type="caution">
    <text evidence="1">The sequence shown here is derived from an EMBL/GenBank/DDBJ whole genome shotgun (WGS) entry which is preliminary data.</text>
</comment>
<reference evidence="1" key="1">
    <citation type="journal article" date="2015" name="Nature">
        <title>Complex archaea that bridge the gap between prokaryotes and eukaryotes.</title>
        <authorList>
            <person name="Spang A."/>
            <person name="Saw J.H."/>
            <person name="Jorgensen S.L."/>
            <person name="Zaremba-Niedzwiedzka K."/>
            <person name="Martijn J."/>
            <person name="Lind A.E."/>
            <person name="van Eijk R."/>
            <person name="Schleper C."/>
            <person name="Guy L."/>
            <person name="Ettema T.J."/>
        </authorList>
    </citation>
    <scope>NUCLEOTIDE SEQUENCE</scope>
</reference>
<dbReference type="AlphaFoldDB" id="A0A0F9GU57"/>
<evidence type="ECO:0000313" key="1">
    <source>
        <dbReference type="EMBL" id="KKL66677.1"/>
    </source>
</evidence>
<protein>
    <submittedName>
        <fullName evidence="1">Uncharacterized protein</fullName>
    </submittedName>
</protein>
<gene>
    <name evidence="1" type="ORF">LCGC14_2142600</name>
</gene>
<organism evidence="1">
    <name type="scientific">marine sediment metagenome</name>
    <dbReference type="NCBI Taxonomy" id="412755"/>
    <lineage>
        <taxon>unclassified sequences</taxon>
        <taxon>metagenomes</taxon>
        <taxon>ecological metagenomes</taxon>
    </lineage>
</organism>